<sequence>MADKEHRKESFLTLEEKKSPMSPDTYIPGAPQGAAAYGRAATLRRESGEKKNERKACDCDAVSNSGVVHVGHEDKFVQMKPAQQQYVIELYNIVYEDFKVGWIQLQSHAIQIFERMELGREMKLCDRNAEKGDGDEVPRKICQHCLTQTEEASRAITRMLIAYLLPLKKKSFKLSDNARASESTHQEAFLD</sequence>
<reference evidence="2" key="1">
    <citation type="submission" date="2023-10" db="EMBL/GenBank/DDBJ databases">
        <authorList>
            <person name="Domelevo Entfellner J.-B."/>
        </authorList>
    </citation>
    <scope>NUCLEOTIDE SEQUENCE</scope>
</reference>
<keyword evidence="3" id="KW-1185">Reference proteome</keyword>
<gene>
    <name evidence="2" type="ORF">AYBTSS11_LOCUS18361</name>
</gene>
<protein>
    <submittedName>
        <fullName evidence="2">Uncharacterized protein</fullName>
    </submittedName>
</protein>
<feature type="compositionally biased region" description="Basic and acidic residues" evidence="1">
    <location>
        <begin position="1"/>
        <end position="19"/>
    </location>
</feature>
<feature type="region of interest" description="Disordered" evidence="1">
    <location>
        <begin position="1"/>
        <end position="31"/>
    </location>
</feature>
<dbReference type="EMBL" id="OY731403">
    <property type="protein sequence ID" value="CAJ1960749.1"/>
    <property type="molecule type" value="Genomic_DNA"/>
</dbReference>
<organism evidence="2 3">
    <name type="scientific">Sphenostylis stenocarpa</name>
    <dbReference type="NCBI Taxonomy" id="92480"/>
    <lineage>
        <taxon>Eukaryota</taxon>
        <taxon>Viridiplantae</taxon>
        <taxon>Streptophyta</taxon>
        <taxon>Embryophyta</taxon>
        <taxon>Tracheophyta</taxon>
        <taxon>Spermatophyta</taxon>
        <taxon>Magnoliopsida</taxon>
        <taxon>eudicotyledons</taxon>
        <taxon>Gunneridae</taxon>
        <taxon>Pentapetalae</taxon>
        <taxon>rosids</taxon>
        <taxon>fabids</taxon>
        <taxon>Fabales</taxon>
        <taxon>Fabaceae</taxon>
        <taxon>Papilionoideae</taxon>
        <taxon>50 kb inversion clade</taxon>
        <taxon>NPAAA clade</taxon>
        <taxon>indigoferoid/millettioid clade</taxon>
        <taxon>Phaseoleae</taxon>
        <taxon>Sphenostylis</taxon>
    </lineage>
</organism>
<dbReference type="Gramene" id="rna-AYBTSS11_LOCUS18361">
    <property type="protein sequence ID" value="CAJ1960749.1"/>
    <property type="gene ID" value="gene-AYBTSS11_LOCUS18361"/>
</dbReference>
<name>A0AA86VJG9_9FABA</name>
<evidence type="ECO:0000313" key="3">
    <source>
        <dbReference type="Proteomes" id="UP001189624"/>
    </source>
</evidence>
<accession>A0AA86VJG9</accession>
<dbReference type="AlphaFoldDB" id="A0AA86VJG9"/>
<proteinExistence type="predicted"/>
<evidence type="ECO:0000256" key="1">
    <source>
        <dbReference type="SAM" id="MobiDB-lite"/>
    </source>
</evidence>
<evidence type="ECO:0000313" key="2">
    <source>
        <dbReference type="EMBL" id="CAJ1960749.1"/>
    </source>
</evidence>
<dbReference type="Proteomes" id="UP001189624">
    <property type="component" value="Chromosome 6"/>
</dbReference>